<dbReference type="Proteomes" id="UP000015102">
    <property type="component" value="Unassembled WGS sequence"/>
</dbReference>
<reference evidence="2" key="2">
    <citation type="submission" date="2015-06" db="UniProtKB">
        <authorList>
            <consortium name="EnsemblMetazoa"/>
        </authorList>
    </citation>
    <scope>IDENTIFICATION</scope>
</reference>
<dbReference type="InterPro" id="IPR022041">
    <property type="entry name" value="Methyltransf_FA"/>
</dbReference>
<proteinExistence type="predicted"/>
<evidence type="ECO:0000313" key="2">
    <source>
        <dbReference type="EnsemblMetazoa" id="MESCA003613-PA"/>
    </source>
</evidence>
<name>T1GJG7_MEGSC</name>
<reference evidence="3" key="1">
    <citation type="submission" date="2013-02" db="EMBL/GenBank/DDBJ databases">
        <authorList>
            <person name="Hughes D."/>
        </authorList>
    </citation>
    <scope>NUCLEOTIDE SEQUENCE</scope>
    <source>
        <strain>Durham</strain>
        <strain evidence="3">NC isolate 2 -- Noor lab</strain>
    </source>
</reference>
<accession>T1GJG7</accession>
<dbReference type="Pfam" id="PF12248">
    <property type="entry name" value="Methyltransf_FA"/>
    <property type="match status" value="1"/>
</dbReference>
<keyword evidence="3" id="KW-1185">Reference proteome</keyword>
<dbReference type="AlphaFoldDB" id="T1GJG7"/>
<dbReference type="EMBL" id="CAQQ02119012">
    <property type="status" value="NOT_ANNOTATED_CDS"/>
    <property type="molecule type" value="Genomic_DNA"/>
</dbReference>
<feature type="domain" description="Farnesoic acid O-methyl transferase" evidence="1">
    <location>
        <begin position="3"/>
        <end position="49"/>
    </location>
</feature>
<dbReference type="HOGENOM" id="CLU_3144424_0_0_1"/>
<evidence type="ECO:0000313" key="3">
    <source>
        <dbReference type="Proteomes" id="UP000015102"/>
    </source>
</evidence>
<sequence length="49" mass="5772">MKNGYMKWIIPGQSAPFLSCYHPNIAKMKYLAFGTWNQNIVRYIFDCPN</sequence>
<organism evidence="2 3">
    <name type="scientific">Megaselia scalaris</name>
    <name type="common">Humpbacked fly</name>
    <name type="synonym">Phora scalaris</name>
    <dbReference type="NCBI Taxonomy" id="36166"/>
    <lineage>
        <taxon>Eukaryota</taxon>
        <taxon>Metazoa</taxon>
        <taxon>Ecdysozoa</taxon>
        <taxon>Arthropoda</taxon>
        <taxon>Hexapoda</taxon>
        <taxon>Insecta</taxon>
        <taxon>Pterygota</taxon>
        <taxon>Neoptera</taxon>
        <taxon>Endopterygota</taxon>
        <taxon>Diptera</taxon>
        <taxon>Brachycera</taxon>
        <taxon>Muscomorpha</taxon>
        <taxon>Platypezoidea</taxon>
        <taxon>Phoridae</taxon>
        <taxon>Megaseliini</taxon>
        <taxon>Megaselia</taxon>
    </lineage>
</organism>
<protein>
    <recommendedName>
        <fullName evidence="1">Farnesoic acid O-methyl transferase domain-containing protein</fullName>
    </recommendedName>
</protein>
<dbReference type="EnsemblMetazoa" id="MESCA003613-RA">
    <property type="protein sequence ID" value="MESCA003613-PA"/>
    <property type="gene ID" value="MESCA003613"/>
</dbReference>
<evidence type="ECO:0000259" key="1">
    <source>
        <dbReference type="Pfam" id="PF12248"/>
    </source>
</evidence>